<comment type="caution">
    <text evidence="6">The sequence shown here is derived from an EMBL/GenBank/DDBJ whole genome shotgun (WGS) entry which is preliminary data.</text>
</comment>
<dbReference type="Proteomes" id="UP001158986">
    <property type="component" value="Unassembled WGS sequence"/>
</dbReference>
<proteinExistence type="inferred from homology"/>
<comment type="caution">
    <text evidence="4">Lacks conserved residue(s) required for the propagation of feature annotation.</text>
</comment>
<comment type="similarity">
    <text evidence="4">Belongs to the metallo-dependent hydrolases superfamily. Phosphotriesterase family.</text>
</comment>
<evidence type="ECO:0000313" key="6">
    <source>
        <dbReference type="EMBL" id="CAH0518494.1"/>
    </source>
</evidence>
<dbReference type="PROSITE" id="PS51347">
    <property type="entry name" value="PHOSPHOTRIESTERASE_2"/>
    <property type="match status" value="1"/>
</dbReference>
<dbReference type="PROSITE" id="PS01322">
    <property type="entry name" value="PHOSPHOTRIESTERASE_1"/>
    <property type="match status" value="1"/>
</dbReference>
<accession>A0ABN8D074</accession>
<sequence>MIRSIHELVAPEDVGTTLPHEHILHTIGSIASSSGSRGNLEIRYQDLIEYRRAPFAHGGRNLLLQKEDEAFRELERLEQLNDKKSKVLIVDVTLPSEGRDVLIPERLHLVKRFQDVIFVTVTTFELNQMNEKFLYRGVSIQETSERIARRLEAELLFGMEKGGVVVFPGAIYQQIHANSQVLGPEEMILVQGLALAQARTHCPLYLSISYNESCGMLHGTSSSLDQVVRAWICALLDAGAEGKKIVVCHVNRWCHGRFEEAGYAFLLELLDLSVTVLFDMIGLLAVSEVLLINPSFTQTGLSSDKLLVKDNQEPISDSRIVEWIVKLLEHKPEYLFQILLSTNIHQRVQYRCYGGGGYAYLFEHFKYRCLREGVTATQWNQIVCANVVNLLAWYVPPEAPPIPKKYLQCSICSNYFEPVEGEYFTKFAFTYCGTKCLRRHSRQKFAPTLAKS</sequence>
<keyword evidence="2" id="KW-0479">Metal-binding</keyword>
<feature type="domain" description="Vms1-associating treble clef" evidence="5">
    <location>
        <begin position="405"/>
        <end position="448"/>
    </location>
</feature>
<dbReference type="Pfam" id="PF18716">
    <property type="entry name" value="VATC"/>
    <property type="match status" value="1"/>
</dbReference>
<evidence type="ECO:0000259" key="5">
    <source>
        <dbReference type="Pfam" id="PF18716"/>
    </source>
</evidence>
<protein>
    <recommendedName>
        <fullName evidence="5">Vms1-associating treble clef domain-containing protein</fullName>
    </recommendedName>
</protein>
<evidence type="ECO:0000313" key="7">
    <source>
        <dbReference type="Proteomes" id="UP001158986"/>
    </source>
</evidence>
<evidence type="ECO:0000256" key="2">
    <source>
        <dbReference type="ARBA" id="ARBA00022723"/>
    </source>
</evidence>
<dbReference type="Pfam" id="PF02126">
    <property type="entry name" value="PTE"/>
    <property type="match status" value="1"/>
</dbReference>
<evidence type="ECO:0000256" key="1">
    <source>
        <dbReference type="ARBA" id="ARBA00001968"/>
    </source>
</evidence>
<dbReference type="InterPro" id="IPR032466">
    <property type="entry name" value="Metal_Hydrolase"/>
</dbReference>
<name>A0ABN8D074_9STRA</name>
<dbReference type="InterPro" id="IPR041540">
    <property type="entry name" value="VATC"/>
</dbReference>
<organism evidence="6 7">
    <name type="scientific">Peronospora belbahrii</name>
    <dbReference type="NCBI Taxonomy" id="622444"/>
    <lineage>
        <taxon>Eukaryota</taxon>
        <taxon>Sar</taxon>
        <taxon>Stramenopiles</taxon>
        <taxon>Oomycota</taxon>
        <taxon>Peronosporomycetes</taxon>
        <taxon>Peronosporales</taxon>
        <taxon>Peronosporaceae</taxon>
        <taxon>Peronospora</taxon>
    </lineage>
</organism>
<dbReference type="PANTHER" id="PTHR10819">
    <property type="entry name" value="PHOSPHOTRIESTERASE-RELATED"/>
    <property type="match status" value="1"/>
</dbReference>
<keyword evidence="3" id="KW-0378">Hydrolase</keyword>
<comment type="cofactor">
    <cofactor evidence="1">
        <name>a divalent metal cation</name>
        <dbReference type="ChEBI" id="CHEBI:60240"/>
    </cofactor>
</comment>
<dbReference type="PANTHER" id="PTHR10819:SF3">
    <property type="entry name" value="PHOSPHOTRIESTERASE-RELATED PROTEIN"/>
    <property type="match status" value="1"/>
</dbReference>
<evidence type="ECO:0000256" key="4">
    <source>
        <dbReference type="PROSITE-ProRule" id="PRU00679"/>
    </source>
</evidence>
<dbReference type="Gene3D" id="3.20.20.140">
    <property type="entry name" value="Metal-dependent hydrolases"/>
    <property type="match status" value="1"/>
</dbReference>
<dbReference type="EMBL" id="CAKLCB010000263">
    <property type="protein sequence ID" value="CAH0518494.1"/>
    <property type="molecule type" value="Genomic_DNA"/>
</dbReference>
<dbReference type="SUPFAM" id="SSF51556">
    <property type="entry name" value="Metallo-dependent hydrolases"/>
    <property type="match status" value="1"/>
</dbReference>
<dbReference type="InterPro" id="IPR001559">
    <property type="entry name" value="Phosphotriesterase"/>
</dbReference>
<reference evidence="6 7" key="1">
    <citation type="submission" date="2021-11" db="EMBL/GenBank/DDBJ databases">
        <authorList>
            <person name="Islam A."/>
            <person name="Islam S."/>
            <person name="Flora M.S."/>
            <person name="Rahman M."/>
            <person name="Ziaur R.M."/>
            <person name="Epstein J.H."/>
            <person name="Hassan M."/>
            <person name="Klassen M."/>
            <person name="Woodard K."/>
            <person name="Webb A."/>
            <person name="Webby R.J."/>
            <person name="El Zowalaty M.E."/>
        </authorList>
    </citation>
    <scope>NUCLEOTIDE SEQUENCE [LARGE SCALE GENOMIC DNA]</scope>
    <source>
        <strain evidence="6">Pbs1</strain>
    </source>
</reference>
<evidence type="ECO:0000256" key="3">
    <source>
        <dbReference type="ARBA" id="ARBA00022801"/>
    </source>
</evidence>
<keyword evidence="7" id="KW-1185">Reference proteome</keyword>
<gene>
    <name evidence="6" type="ORF">PBS001_LOCUS5064</name>
</gene>
<dbReference type="InterPro" id="IPR017947">
    <property type="entry name" value="AryldialkylPase_Zn-BS"/>
</dbReference>